<evidence type="ECO:0000256" key="2">
    <source>
        <dbReference type="ARBA" id="ARBA00022571"/>
    </source>
</evidence>
<dbReference type="SUPFAM" id="SSF56266">
    <property type="entry name" value="DmpA/ArgJ-like"/>
    <property type="match status" value="1"/>
</dbReference>
<proteinExistence type="inferred from homology"/>
<keyword evidence="5" id="KW-0068">Autocatalytic cleavage</keyword>
<accession>A0A485M323</accession>
<sequence>MNTPKGFRFSAVNAGVKSPEVRRDDMGLIFCEELAVLSGVFTRNRVKAAPVVIGQEIAGRGKARAVLANAGNANACTGDQGIHDARFLMKTAARELGVSSDEVVPLSTGVIGIRLPVDRMASRIPALVSALGDDPEVFARAIMTTDTFPKVVSRTVGNAAVLGIAKGAGMIAPDMATTLAVVLTDAVISKQDLDNIIRKSIEYTFNAITIDGDMSTNDALLALSSCQVTESIVEIEKGIAEVIRDLALLLVRDGEGATKLVTITVKGAADEQDAKKAAMSVANSLLVKTALFGADPNWGRILAAVGYSGIAFMPEQVFIDISGYRVVERGMESDGFNENKLHALLKEREIVIEIRIGDGPGAFTAYTTDLSYDYVKINSEYRT</sequence>
<dbReference type="Gene3D" id="3.60.70.12">
    <property type="entry name" value="L-amino peptidase D-ALA esterase/amidase"/>
    <property type="match status" value="1"/>
</dbReference>
<evidence type="ECO:0000256" key="1">
    <source>
        <dbReference type="ARBA" id="ARBA00006774"/>
    </source>
</evidence>
<comment type="similarity">
    <text evidence="1">Belongs to the ArgJ family.</text>
</comment>
<gene>
    <name evidence="7" type="primary">argJ</name>
    <name evidence="7" type="ORF">SCFA_600002</name>
</gene>
<dbReference type="EMBL" id="CAADRM010000126">
    <property type="protein sequence ID" value="VFU17042.1"/>
    <property type="molecule type" value="Genomic_DNA"/>
</dbReference>
<keyword evidence="6 7" id="KW-0012">Acyltransferase</keyword>
<dbReference type="NCBIfam" id="TIGR00120">
    <property type="entry name" value="ArgJ"/>
    <property type="match status" value="1"/>
</dbReference>
<dbReference type="EC" id="2.3.1.1" evidence="7"/>
<dbReference type="InterPro" id="IPR002813">
    <property type="entry name" value="Arg_biosynth_ArgJ"/>
</dbReference>
<evidence type="ECO:0000256" key="3">
    <source>
        <dbReference type="ARBA" id="ARBA00022605"/>
    </source>
</evidence>
<dbReference type="AlphaFoldDB" id="A0A485M323"/>
<keyword evidence="4 7" id="KW-0808">Transferase</keyword>
<dbReference type="GO" id="GO:0006526">
    <property type="term" value="P:L-arginine biosynthetic process"/>
    <property type="evidence" value="ECO:0007669"/>
    <property type="project" value="UniProtKB-KW"/>
</dbReference>
<evidence type="ECO:0000313" key="7">
    <source>
        <dbReference type="EMBL" id="VFU17042.1"/>
    </source>
</evidence>
<protein>
    <submittedName>
        <fullName evidence="7">Glutamate N-acetyltransferase / Amino-acid acetyltransferase</fullName>
        <ecNumber evidence="7">2.3.1.1</ecNumber>
        <ecNumber evidence="7">2.3.1.35</ecNumber>
    </submittedName>
</protein>
<dbReference type="NCBIfam" id="NF003802">
    <property type="entry name" value="PRK05388.1"/>
    <property type="match status" value="1"/>
</dbReference>
<dbReference type="GO" id="GO:0004042">
    <property type="term" value="F:L-glutamate N-acetyltransferase activity"/>
    <property type="evidence" value="ECO:0007669"/>
    <property type="project" value="TreeGrafter"/>
</dbReference>
<dbReference type="PANTHER" id="PTHR23100:SF0">
    <property type="entry name" value="ARGININE BIOSYNTHESIS BIFUNCTIONAL PROTEIN ARGJ, MITOCHONDRIAL"/>
    <property type="match status" value="1"/>
</dbReference>
<evidence type="ECO:0000256" key="5">
    <source>
        <dbReference type="ARBA" id="ARBA00022813"/>
    </source>
</evidence>
<dbReference type="FunFam" id="3.10.20.340:FF:000001">
    <property type="entry name" value="Arginine biosynthesis bifunctional protein ArgJ, chloroplastic"/>
    <property type="match status" value="1"/>
</dbReference>
<dbReference type="CDD" id="cd02152">
    <property type="entry name" value="OAT"/>
    <property type="match status" value="1"/>
</dbReference>
<dbReference type="PANTHER" id="PTHR23100">
    <property type="entry name" value="ARGININE BIOSYNTHESIS BIFUNCTIONAL PROTEIN ARGJ"/>
    <property type="match status" value="1"/>
</dbReference>
<evidence type="ECO:0000256" key="6">
    <source>
        <dbReference type="ARBA" id="ARBA00023315"/>
    </source>
</evidence>
<dbReference type="GO" id="GO:0004358">
    <property type="term" value="F:L-glutamate N-acetyltransferase activity, acting on acetyl-L-ornithine as donor"/>
    <property type="evidence" value="ECO:0007669"/>
    <property type="project" value="UniProtKB-EC"/>
</dbReference>
<evidence type="ECO:0000256" key="4">
    <source>
        <dbReference type="ARBA" id="ARBA00022679"/>
    </source>
</evidence>
<dbReference type="HAMAP" id="MF_01106">
    <property type="entry name" value="ArgJ"/>
    <property type="match status" value="1"/>
</dbReference>
<dbReference type="EC" id="2.3.1.35" evidence="7"/>
<name>A0A485M323_9ZZZZ</name>
<dbReference type="InterPro" id="IPR042195">
    <property type="entry name" value="ArgJ_beta_C"/>
</dbReference>
<keyword evidence="2" id="KW-0055">Arginine biosynthesis</keyword>
<dbReference type="InterPro" id="IPR016117">
    <property type="entry name" value="ArgJ-like_dom_sf"/>
</dbReference>
<dbReference type="Gene3D" id="3.10.20.340">
    <property type="entry name" value="ArgJ beta chain, C-terminal domain"/>
    <property type="match status" value="1"/>
</dbReference>
<dbReference type="GO" id="GO:0006592">
    <property type="term" value="P:ornithine biosynthetic process"/>
    <property type="evidence" value="ECO:0007669"/>
    <property type="project" value="TreeGrafter"/>
</dbReference>
<reference evidence="7" key="1">
    <citation type="submission" date="2019-03" db="EMBL/GenBank/DDBJ databases">
        <authorList>
            <person name="Hao L."/>
        </authorList>
    </citation>
    <scope>NUCLEOTIDE SEQUENCE</scope>
</reference>
<dbReference type="Pfam" id="PF01960">
    <property type="entry name" value="ArgJ"/>
    <property type="match status" value="1"/>
</dbReference>
<organism evidence="7">
    <name type="scientific">anaerobic digester metagenome</name>
    <dbReference type="NCBI Taxonomy" id="1263854"/>
    <lineage>
        <taxon>unclassified sequences</taxon>
        <taxon>metagenomes</taxon>
        <taxon>ecological metagenomes</taxon>
    </lineage>
</organism>
<keyword evidence="3" id="KW-0028">Amino-acid biosynthesis</keyword>